<keyword evidence="1" id="KW-0472">Membrane</keyword>
<keyword evidence="3" id="KW-1185">Reference proteome</keyword>
<dbReference type="RefSeq" id="WP_074644777.1">
    <property type="nucleotide sequence ID" value="NZ_FOFU01000009.1"/>
</dbReference>
<proteinExistence type="predicted"/>
<gene>
    <name evidence="2" type="ORF">SAMN04487977_10925</name>
</gene>
<keyword evidence="1" id="KW-0812">Transmembrane</keyword>
<evidence type="ECO:0000313" key="2">
    <source>
        <dbReference type="EMBL" id="SEQ71216.1"/>
    </source>
</evidence>
<dbReference type="PROSITE" id="PS51257">
    <property type="entry name" value="PROKAR_LIPOPROTEIN"/>
    <property type="match status" value="1"/>
</dbReference>
<keyword evidence="1" id="KW-1133">Transmembrane helix</keyword>
<dbReference type="EMBL" id="FOFU01000009">
    <property type="protein sequence ID" value="SEQ71216.1"/>
    <property type="molecule type" value="Genomic_DNA"/>
</dbReference>
<dbReference type="Proteomes" id="UP000182360">
    <property type="component" value="Unassembled WGS sequence"/>
</dbReference>
<dbReference type="STRING" id="163.SAMN04487775_10285"/>
<name>A0A1H9I9J0_9SPIR</name>
<feature type="transmembrane region" description="Helical" evidence="1">
    <location>
        <begin position="7"/>
        <end position="24"/>
    </location>
</feature>
<evidence type="ECO:0000313" key="3">
    <source>
        <dbReference type="Proteomes" id="UP000182360"/>
    </source>
</evidence>
<reference evidence="2 3" key="1">
    <citation type="submission" date="2016-10" db="EMBL/GenBank/DDBJ databases">
        <authorList>
            <person name="de Groot N.N."/>
        </authorList>
    </citation>
    <scope>NUCLEOTIDE SEQUENCE [LARGE SCALE GENOMIC DNA]</scope>
    <source>
        <strain evidence="2 3">B25</strain>
    </source>
</reference>
<organism evidence="2 3">
    <name type="scientific">Treponema bryantii</name>
    <dbReference type="NCBI Taxonomy" id="163"/>
    <lineage>
        <taxon>Bacteria</taxon>
        <taxon>Pseudomonadati</taxon>
        <taxon>Spirochaetota</taxon>
        <taxon>Spirochaetia</taxon>
        <taxon>Spirochaetales</taxon>
        <taxon>Treponemataceae</taxon>
        <taxon>Treponema</taxon>
    </lineage>
</organism>
<evidence type="ECO:0000256" key="1">
    <source>
        <dbReference type="SAM" id="Phobius"/>
    </source>
</evidence>
<protein>
    <submittedName>
        <fullName evidence="2">Uncharacterized protein</fullName>
    </submittedName>
</protein>
<dbReference type="OrthoDB" id="358901at2"/>
<accession>A0A1H9I9J0</accession>
<sequence>MQHHSRIYILISLVLAACTGLFMSCSQNLPEVASADYSVIFDYSDETTLPSARLSVFANSASEVRRYQRIKITSLENDWCWDTEILAMLESDDTQWAGCTNLVPPENEKLPVGTYEITYYNADEKEYSLTVDVKYDVQFYDVLLPALPEVMSKKRGIEKIAVYDKEHILIYFGDRTEEFLTTRAIWNRYREAASYQVIWYADKGNLICVTPEKPVTPEEGN</sequence>
<dbReference type="AlphaFoldDB" id="A0A1H9I9J0"/>